<dbReference type="InterPro" id="IPR016135">
    <property type="entry name" value="UBQ-conjugating_enzyme/RWD"/>
</dbReference>
<dbReference type="SUPFAM" id="SSF54495">
    <property type="entry name" value="UBC-like"/>
    <property type="match status" value="1"/>
</dbReference>
<dbReference type="Pfam" id="PF00179">
    <property type="entry name" value="UQ_con"/>
    <property type="match status" value="1"/>
</dbReference>
<dbReference type="InterPro" id="IPR000608">
    <property type="entry name" value="UBC"/>
</dbReference>
<gene>
    <name evidence="2" type="ORF">GUITHDRAFT_157376</name>
</gene>
<dbReference type="PROSITE" id="PS50127">
    <property type="entry name" value="UBC_2"/>
    <property type="match status" value="1"/>
</dbReference>
<reference evidence="4" key="2">
    <citation type="submission" date="2012-11" db="EMBL/GenBank/DDBJ databases">
        <authorList>
            <person name="Kuo A."/>
            <person name="Curtis B.A."/>
            <person name="Tanifuji G."/>
            <person name="Burki F."/>
            <person name="Gruber A."/>
            <person name="Irimia M."/>
            <person name="Maruyama S."/>
            <person name="Arias M.C."/>
            <person name="Ball S.G."/>
            <person name="Gile G.H."/>
            <person name="Hirakawa Y."/>
            <person name="Hopkins J.F."/>
            <person name="Rensing S.A."/>
            <person name="Schmutz J."/>
            <person name="Symeonidi A."/>
            <person name="Elias M."/>
            <person name="Eveleigh R.J."/>
            <person name="Herman E.K."/>
            <person name="Klute M.J."/>
            <person name="Nakayama T."/>
            <person name="Obornik M."/>
            <person name="Reyes-Prieto A."/>
            <person name="Armbrust E.V."/>
            <person name="Aves S.J."/>
            <person name="Beiko R.G."/>
            <person name="Coutinho P."/>
            <person name="Dacks J.B."/>
            <person name="Durnford D.G."/>
            <person name="Fast N.M."/>
            <person name="Green B.R."/>
            <person name="Grisdale C."/>
            <person name="Hempe F."/>
            <person name="Henrissat B."/>
            <person name="Hoppner M.P."/>
            <person name="Ishida K.-I."/>
            <person name="Kim E."/>
            <person name="Koreny L."/>
            <person name="Kroth P.G."/>
            <person name="Liu Y."/>
            <person name="Malik S.-B."/>
            <person name="Maier U.G."/>
            <person name="McRose D."/>
            <person name="Mock T."/>
            <person name="Neilson J.A."/>
            <person name="Onodera N.T."/>
            <person name="Poole A.M."/>
            <person name="Pritham E.J."/>
            <person name="Richards T.A."/>
            <person name="Rocap G."/>
            <person name="Roy S.W."/>
            <person name="Sarai C."/>
            <person name="Schaack S."/>
            <person name="Shirato S."/>
            <person name="Slamovits C.H."/>
            <person name="Spencer D.F."/>
            <person name="Suzuki S."/>
            <person name="Worden A.Z."/>
            <person name="Zauner S."/>
            <person name="Barry K."/>
            <person name="Bell C."/>
            <person name="Bharti A.K."/>
            <person name="Crow J.A."/>
            <person name="Grimwood J."/>
            <person name="Kramer R."/>
            <person name="Lindquist E."/>
            <person name="Lucas S."/>
            <person name="Salamov A."/>
            <person name="McFadden G.I."/>
            <person name="Lane C.E."/>
            <person name="Keeling P.J."/>
            <person name="Gray M.W."/>
            <person name="Grigoriev I.V."/>
            <person name="Archibald J.M."/>
        </authorList>
    </citation>
    <scope>NUCLEOTIDE SEQUENCE</scope>
    <source>
        <strain evidence="4">CCMP2712</strain>
    </source>
</reference>
<dbReference type="FunFam" id="3.10.110.10:FF:000109">
    <property type="entry name" value="Ubiquitin-conjugating enzyme E2 J2-like"/>
    <property type="match status" value="1"/>
</dbReference>
<evidence type="ECO:0000313" key="2">
    <source>
        <dbReference type="EMBL" id="EKX49573.1"/>
    </source>
</evidence>
<organism evidence="2">
    <name type="scientific">Guillardia theta (strain CCMP2712)</name>
    <name type="common">Cryptophyte</name>
    <dbReference type="NCBI Taxonomy" id="905079"/>
    <lineage>
        <taxon>Eukaryota</taxon>
        <taxon>Cryptophyceae</taxon>
        <taxon>Pyrenomonadales</taxon>
        <taxon>Geminigeraceae</taxon>
        <taxon>Guillardia</taxon>
    </lineage>
</organism>
<evidence type="ECO:0000313" key="3">
    <source>
        <dbReference type="EnsemblProtists" id="EKX49573"/>
    </source>
</evidence>
<reference evidence="3" key="3">
    <citation type="submission" date="2015-06" db="UniProtKB">
        <authorList>
            <consortium name="EnsemblProtists"/>
        </authorList>
    </citation>
    <scope>IDENTIFICATION</scope>
</reference>
<accession>L1JNB9</accession>
<dbReference type="SMART" id="SM00212">
    <property type="entry name" value="UBCc"/>
    <property type="match status" value="1"/>
</dbReference>
<dbReference type="eggNOG" id="KOG0894">
    <property type="taxonomic scope" value="Eukaryota"/>
</dbReference>
<dbReference type="OrthoDB" id="1158011at2759"/>
<name>L1JNB9_GUITC</name>
<protein>
    <recommendedName>
        <fullName evidence="1">UBC core domain-containing protein</fullName>
    </recommendedName>
</protein>
<keyword evidence="4" id="KW-1185">Reference proteome</keyword>
<dbReference type="GeneID" id="17306229"/>
<feature type="domain" description="UBC core" evidence="1">
    <location>
        <begin position="1"/>
        <end position="151"/>
    </location>
</feature>
<dbReference type="EMBL" id="JH992981">
    <property type="protein sequence ID" value="EKX49573.1"/>
    <property type="molecule type" value="Genomic_DNA"/>
</dbReference>
<dbReference type="KEGG" id="gtt:GUITHDRAFT_157376"/>
<dbReference type="AlphaFoldDB" id="L1JNB9"/>
<reference evidence="2 4" key="1">
    <citation type="journal article" date="2012" name="Nature">
        <title>Algal genomes reveal evolutionary mosaicism and the fate of nucleomorphs.</title>
        <authorList>
            <consortium name="DOE Joint Genome Institute"/>
            <person name="Curtis B.A."/>
            <person name="Tanifuji G."/>
            <person name="Burki F."/>
            <person name="Gruber A."/>
            <person name="Irimia M."/>
            <person name="Maruyama S."/>
            <person name="Arias M.C."/>
            <person name="Ball S.G."/>
            <person name="Gile G.H."/>
            <person name="Hirakawa Y."/>
            <person name="Hopkins J.F."/>
            <person name="Kuo A."/>
            <person name="Rensing S.A."/>
            <person name="Schmutz J."/>
            <person name="Symeonidi A."/>
            <person name="Elias M."/>
            <person name="Eveleigh R.J."/>
            <person name="Herman E.K."/>
            <person name="Klute M.J."/>
            <person name="Nakayama T."/>
            <person name="Obornik M."/>
            <person name="Reyes-Prieto A."/>
            <person name="Armbrust E.V."/>
            <person name="Aves S.J."/>
            <person name="Beiko R.G."/>
            <person name="Coutinho P."/>
            <person name="Dacks J.B."/>
            <person name="Durnford D.G."/>
            <person name="Fast N.M."/>
            <person name="Green B.R."/>
            <person name="Grisdale C.J."/>
            <person name="Hempel F."/>
            <person name="Henrissat B."/>
            <person name="Hoppner M.P."/>
            <person name="Ishida K."/>
            <person name="Kim E."/>
            <person name="Koreny L."/>
            <person name="Kroth P.G."/>
            <person name="Liu Y."/>
            <person name="Malik S.B."/>
            <person name="Maier U.G."/>
            <person name="McRose D."/>
            <person name="Mock T."/>
            <person name="Neilson J.A."/>
            <person name="Onodera N.T."/>
            <person name="Poole A.M."/>
            <person name="Pritham E.J."/>
            <person name="Richards T.A."/>
            <person name="Rocap G."/>
            <person name="Roy S.W."/>
            <person name="Sarai C."/>
            <person name="Schaack S."/>
            <person name="Shirato S."/>
            <person name="Slamovits C.H."/>
            <person name="Spencer D.F."/>
            <person name="Suzuki S."/>
            <person name="Worden A.Z."/>
            <person name="Zauner S."/>
            <person name="Barry K."/>
            <person name="Bell C."/>
            <person name="Bharti A.K."/>
            <person name="Crow J.A."/>
            <person name="Grimwood J."/>
            <person name="Kramer R."/>
            <person name="Lindquist E."/>
            <person name="Lucas S."/>
            <person name="Salamov A."/>
            <person name="McFadden G.I."/>
            <person name="Lane C.E."/>
            <person name="Keeling P.J."/>
            <person name="Gray M.W."/>
            <person name="Grigoriev I.V."/>
            <person name="Archibald J.M."/>
        </authorList>
    </citation>
    <scope>NUCLEOTIDE SEQUENCE</scope>
    <source>
        <strain evidence="2 4">CCMP2712</strain>
    </source>
</reference>
<dbReference type="OMA" id="ICISISD"/>
<sequence length="153" mass="17676">MAAGGKRGGMKRLRQVAVNEKNIFEWHYLLEGPKETPYDGGWYHGKLIFPPEYPFAPPGIMMHTPSGRFETNMRLCLSMSDYHPESWQPSWSVATVLQGLLSFMTGKEMTTGAIETSDEEKKALALRSMEHNLRNPVFIRMFPDAEERERRRR</sequence>
<proteinExistence type="predicted"/>
<dbReference type="Gene3D" id="3.10.110.10">
    <property type="entry name" value="Ubiquitin Conjugating Enzyme"/>
    <property type="match status" value="1"/>
</dbReference>
<dbReference type="STRING" id="905079.L1JNB9"/>
<dbReference type="RefSeq" id="XP_005836553.1">
    <property type="nucleotide sequence ID" value="XM_005836496.1"/>
</dbReference>
<dbReference type="PANTHER" id="PTHR24067">
    <property type="entry name" value="UBIQUITIN-CONJUGATING ENZYME E2"/>
    <property type="match status" value="1"/>
</dbReference>
<dbReference type="InterPro" id="IPR050113">
    <property type="entry name" value="Ub_conjugating_enzyme"/>
</dbReference>
<evidence type="ECO:0000313" key="4">
    <source>
        <dbReference type="Proteomes" id="UP000011087"/>
    </source>
</evidence>
<dbReference type="HOGENOM" id="CLU_041481_1_3_1"/>
<dbReference type="Proteomes" id="UP000011087">
    <property type="component" value="Unassembled WGS sequence"/>
</dbReference>
<dbReference type="EnsemblProtists" id="EKX49573">
    <property type="protein sequence ID" value="EKX49573"/>
    <property type="gene ID" value="GUITHDRAFT_157376"/>
</dbReference>
<evidence type="ECO:0000259" key="1">
    <source>
        <dbReference type="PROSITE" id="PS50127"/>
    </source>
</evidence>
<dbReference type="CDD" id="cd23799">
    <property type="entry name" value="UBCc_UBE2J"/>
    <property type="match status" value="1"/>
</dbReference>
<dbReference type="PaxDb" id="55529-EKX49573"/>